<keyword evidence="2" id="KW-1185">Reference proteome</keyword>
<evidence type="ECO:0008006" key="3">
    <source>
        <dbReference type="Google" id="ProtNLM"/>
    </source>
</evidence>
<dbReference type="EMBL" id="CAJJDM010000140">
    <property type="protein sequence ID" value="CAD8108533.1"/>
    <property type="molecule type" value="Genomic_DNA"/>
</dbReference>
<accession>A0A8S1Q184</accession>
<dbReference type="AlphaFoldDB" id="A0A8S1Q184"/>
<reference evidence="1" key="1">
    <citation type="submission" date="2021-01" db="EMBL/GenBank/DDBJ databases">
        <authorList>
            <consortium name="Genoscope - CEA"/>
            <person name="William W."/>
        </authorList>
    </citation>
    <scope>NUCLEOTIDE SEQUENCE</scope>
</reference>
<evidence type="ECO:0000313" key="2">
    <source>
        <dbReference type="Proteomes" id="UP000688137"/>
    </source>
</evidence>
<organism evidence="1 2">
    <name type="scientific">Paramecium primaurelia</name>
    <dbReference type="NCBI Taxonomy" id="5886"/>
    <lineage>
        <taxon>Eukaryota</taxon>
        <taxon>Sar</taxon>
        <taxon>Alveolata</taxon>
        <taxon>Ciliophora</taxon>
        <taxon>Intramacronucleata</taxon>
        <taxon>Oligohymenophorea</taxon>
        <taxon>Peniculida</taxon>
        <taxon>Parameciidae</taxon>
        <taxon>Paramecium</taxon>
    </lineage>
</organism>
<dbReference type="Proteomes" id="UP000688137">
    <property type="component" value="Unassembled WGS sequence"/>
</dbReference>
<proteinExistence type="predicted"/>
<name>A0A8S1Q184_PARPR</name>
<gene>
    <name evidence="1" type="ORF">PPRIM_AZ9-3.1.T1370107</name>
</gene>
<sequence>MINNKQQKQQLPIVIQKYEDSLRDTKGSYMYDHSLSVERENYYQSKNKISIRSSSNCQQQKNEKERFLCSLIPSPKNIKYQKSKFTFNTEEINKHNQKLKTDVQLLYQLINLEQQKPNKIQIPQKTLQKSKLIDSIQKDKNGFISNSQIIENCQVCKKSRNDKIVQTTCDHFYHYDCFQQYLEICIKKGHPQIYCHCKTKIPQQIILNNTNLLIIQRYFHNQYQKLQIKYFKYYNFQKCINSFCNFFWIRTNENNKRKTSIFSYCPNCLNKNFEIGLQMEQIFYKF</sequence>
<protein>
    <recommendedName>
        <fullName evidence="3">RING-type domain-containing protein</fullName>
    </recommendedName>
</protein>
<evidence type="ECO:0000313" key="1">
    <source>
        <dbReference type="EMBL" id="CAD8108533.1"/>
    </source>
</evidence>
<dbReference type="OMA" id="QIYCHCK"/>
<comment type="caution">
    <text evidence="1">The sequence shown here is derived from an EMBL/GenBank/DDBJ whole genome shotgun (WGS) entry which is preliminary data.</text>
</comment>